<sequence length="129" mass="15135">MTQVQNKLAIQQDIIVQLLAQLTVDYQNTKSERQEIALSYLGSEEEFSFLEELELVTVSIRGYASQIQGSPGVEHREKAIADLHQLRVFDRVAIAQFYDERRSGYLQMRSYIRMLDYLRLLVLEYLQME</sequence>
<name>A0ABU8YN09_9CYAN</name>
<comment type="caution">
    <text evidence="1">The sequence shown here is derived from an EMBL/GenBank/DDBJ whole genome shotgun (WGS) entry which is preliminary data.</text>
</comment>
<reference evidence="1 2" key="1">
    <citation type="journal article" date="2020" name="Harmful Algae">
        <title>Molecular and morphological characterization of a novel dihydroanatoxin-a producing Microcoleus species (cyanobacteria) from the Russian River, California, USA.</title>
        <authorList>
            <person name="Conklin K.Y."/>
            <person name="Stancheva R."/>
            <person name="Otten T.G."/>
            <person name="Fadness R."/>
            <person name="Boyer G.L."/>
            <person name="Read B."/>
            <person name="Zhang X."/>
            <person name="Sheath R.G."/>
        </authorList>
    </citation>
    <scope>NUCLEOTIDE SEQUENCE [LARGE SCALE GENOMIC DNA]</scope>
    <source>
        <strain evidence="1 2">PTRS2</strain>
    </source>
</reference>
<accession>A0ABU8YN09</accession>
<proteinExistence type="predicted"/>
<evidence type="ECO:0000313" key="2">
    <source>
        <dbReference type="Proteomes" id="UP001384579"/>
    </source>
</evidence>
<gene>
    <name evidence="1" type="ORF">WMG39_13225</name>
</gene>
<keyword evidence="2" id="KW-1185">Reference proteome</keyword>
<dbReference type="Proteomes" id="UP001384579">
    <property type="component" value="Unassembled WGS sequence"/>
</dbReference>
<organism evidence="1 2">
    <name type="scientific">Microcoleus anatoxicus PTRS2</name>
    <dbReference type="NCBI Taxonomy" id="2705321"/>
    <lineage>
        <taxon>Bacteria</taxon>
        <taxon>Bacillati</taxon>
        <taxon>Cyanobacteriota</taxon>
        <taxon>Cyanophyceae</taxon>
        <taxon>Oscillatoriophycideae</taxon>
        <taxon>Oscillatoriales</taxon>
        <taxon>Microcoleaceae</taxon>
        <taxon>Microcoleus</taxon>
        <taxon>Microcoleus anatoxicus</taxon>
    </lineage>
</organism>
<dbReference type="EMBL" id="JBBLXS010000151">
    <property type="protein sequence ID" value="MEK0185799.1"/>
    <property type="molecule type" value="Genomic_DNA"/>
</dbReference>
<dbReference type="RefSeq" id="WP_340520095.1">
    <property type="nucleotide sequence ID" value="NZ_JBBLXS010000151.1"/>
</dbReference>
<protein>
    <submittedName>
        <fullName evidence="1">Uncharacterized protein</fullName>
    </submittedName>
</protein>
<evidence type="ECO:0000313" key="1">
    <source>
        <dbReference type="EMBL" id="MEK0185799.1"/>
    </source>
</evidence>